<proteinExistence type="predicted"/>
<dbReference type="KEGG" id="sgm:GCM10017557_56670"/>
<evidence type="ECO:0000313" key="2">
    <source>
        <dbReference type="EMBL" id="BCL30808.1"/>
    </source>
</evidence>
<sequence length="98" mass="10122">MTGLRTALVAATAAVLLSVTGAVTTASADDDAVAKEPGCAQLSAWGPGWADIRNICDHTISATVEVDGWDPDCIQIGPRGVGRIGLEPGDDPYYAYEC</sequence>
<protein>
    <recommendedName>
        <fullName evidence="4">Secreted protein</fullName>
    </recommendedName>
</protein>
<feature type="chain" id="PRO_5029006789" description="Secreted protein" evidence="1">
    <location>
        <begin position="29"/>
        <end position="98"/>
    </location>
</feature>
<reference evidence="2 3" key="1">
    <citation type="journal article" date="2014" name="Int. J. Syst. Evol. Microbiol.">
        <title>Complete genome sequence of Corynebacterium casei LMG S-19264T (=DSM 44701T), isolated from a smear-ripened cheese.</title>
        <authorList>
            <consortium name="US DOE Joint Genome Institute (JGI-PGF)"/>
            <person name="Walter F."/>
            <person name="Albersmeier A."/>
            <person name="Kalinowski J."/>
            <person name="Ruckert C."/>
        </authorList>
    </citation>
    <scope>NUCLEOTIDE SEQUENCE [LARGE SCALE GENOMIC DNA]</scope>
    <source>
        <strain evidence="2 3">JCM 4677</strain>
    </source>
</reference>
<organism evidence="2 3">
    <name type="scientific">Streptomyces aurantiacus</name>
    <dbReference type="NCBI Taxonomy" id="47760"/>
    <lineage>
        <taxon>Bacteria</taxon>
        <taxon>Bacillati</taxon>
        <taxon>Actinomycetota</taxon>
        <taxon>Actinomycetes</taxon>
        <taxon>Kitasatosporales</taxon>
        <taxon>Streptomycetaceae</taxon>
        <taxon>Streptomyces</taxon>
        <taxon>Streptomyces aurantiacus group</taxon>
    </lineage>
</organism>
<dbReference type="Proteomes" id="UP000516444">
    <property type="component" value="Chromosome"/>
</dbReference>
<evidence type="ECO:0000313" key="3">
    <source>
        <dbReference type="Proteomes" id="UP000516444"/>
    </source>
</evidence>
<keyword evidence="1" id="KW-0732">Signal</keyword>
<dbReference type="EMBL" id="AP023440">
    <property type="protein sequence ID" value="BCL30808.1"/>
    <property type="molecule type" value="Genomic_DNA"/>
</dbReference>
<feature type="signal peptide" evidence="1">
    <location>
        <begin position="1"/>
        <end position="28"/>
    </location>
</feature>
<gene>
    <name evidence="2" type="ORF">GCM10017557_56670</name>
</gene>
<evidence type="ECO:0008006" key="4">
    <source>
        <dbReference type="Google" id="ProtNLM"/>
    </source>
</evidence>
<keyword evidence="3" id="KW-1185">Reference proteome</keyword>
<evidence type="ECO:0000256" key="1">
    <source>
        <dbReference type="SAM" id="SignalP"/>
    </source>
</evidence>
<name>A0A7G1P608_9ACTN</name>
<dbReference type="AlphaFoldDB" id="A0A7G1P608"/>
<accession>A0A7G1P608</accession>